<comment type="caution">
    <text evidence="1">The sequence shown here is derived from an EMBL/GenBank/DDBJ whole genome shotgun (WGS) entry which is preliminary data.</text>
</comment>
<evidence type="ECO:0000313" key="2">
    <source>
        <dbReference type="Proteomes" id="UP000319783"/>
    </source>
</evidence>
<sequence length="37" mass="4469">MPNILKEKDSEREKTNFKYVSRTSLRTNRKRLLGFVL</sequence>
<gene>
    <name evidence="1" type="ORF">JETT_2398</name>
</gene>
<name>A0A533Q9G6_9BACT</name>
<protein>
    <submittedName>
        <fullName evidence="1">Uncharacterized protein</fullName>
    </submittedName>
</protein>
<accession>A0A533Q9G6</accession>
<dbReference type="Proteomes" id="UP000319783">
    <property type="component" value="Unassembled WGS sequence"/>
</dbReference>
<reference evidence="1 2" key="1">
    <citation type="submission" date="2019-04" db="EMBL/GenBank/DDBJ databases">
        <title>Genome of a novel bacterium Candidatus Jettenia ecosi reconstructed from metagenome of an anammox bioreactor.</title>
        <authorList>
            <person name="Mardanov A.V."/>
            <person name="Beletsky A.V."/>
            <person name="Ravin N.V."/>
            <person name="Botchkova E.A."/>
            <person name="Litti Y.V."/>
            <person name="Nozhevnikova A.N."/>
        </authorList>
    </citation>
    <scope>NUCLEOTIDE SEQUENCE [LARGE SCALE GENOMIC DNA]</scope>
    <source>
        <strain evidence="1">J2</strain>
    </source>
</reference>
<organism evidence="1 2">
    <name type="scientific">Candidatus Jettenia ecosi</name>
    <dbReference type="NCBI Taxonomy" id="2494326"/>
    <lineage>
        <taxon>Bacteria</taxon>
        <taxon>Pseudomonadati</taxon>
        <taxon>Planctomycetota</taxon>
        <taxon>Candidatus Brocadiia</taxon>
        <taxon>Candidatus Brocadiales</taxon>
        <taxon>Candidatus Brocadiaceae</taxon>
        <taxon>Candidatus Jettenia</taxon>
    </lineage>
</organism>
<evidence type="ECO:0000313" key="1">
    <source>
        <dbReference type="EMBL" id="TLD41338.1"/>
    </source>
</evidence>
<proteinExistence type="predicted"/>
<dbReference type="AlphaFoldDB" id="A0A533Q9G6"/>
<dbReference type="EMBL" id="SULG01000052">
    <property type="protein sequence ID" value="TLD41338.1"/>
    <property type="molecule type" value="Genomic_DNA"/>
</dbReference>